<evidence type="ECO:0000259" key="11">
    <source>
        <dbReference type="Pfam" id="PF07715"/>
    </source>
</evidence>
<evidence type="ECO:0000256" key="1">
    <source>
        <dbReference type="ARBA" id="ARBA00004571"/>
    </source>
</evidence>
<dbReference type="InterPro" id="IPR000531">
    <property type="entry name" value="Beta-barrel_TonB"/>
</dbReference>
<evidence type="ECO:0000256" key="7">
    <source>
        <dbReference type="ARBA" id="ARBA00023237"/>
    </source>
</evidence>
<dbReference type="PROSITE" id="PS52016">
    <property type="entry name" value="TONB_DEPENDENT_REC_3"/>
    <property type="match status" value="1"/>
</dbReference>
<keyword evidence="6 8" id="KW-0472">Membrane</keyword>
<evidence type="ECO:0000256" key="2">
    <source>
        <dbReference type="ARBA" id="ARBA00022448"/>
    </source>
</evidence>
<dbReference type="InterPro" id="IPR037066">
    <property type="entry name" value="Plug_dom_sf"/>
</dbReference>
<evidence type="ECO:0000256" key="5">
    <source>
        <dbReference type="ARBA" id="ARBA00023077"/>
    </source>
</evidence>
<evidence type="ECO:0000256" key="8">
    <source>
        <dbReference type="PROSITE-ProRule" id="PRU01360"/>
    </source>
</evidence>
<keyword evidence="5 9" id="KW-0798">TonB box</keyword>
<evidence type="ECO:0000259" key="10">
    <source>
        <dbReference type="Pfam" id="PF00593"/>
    </source>
</evidence>
<dbReference type="SUPFAM" id="SSF56935">
    <property type="entry name" value="Porins"/>
    <property type="match status" value="1"/>
</dbReference>
<keyword evidence="3 8" id="KW-1134">Transmembrane beta strand</keyword>
<feature type="domain" description="TonB-dependent receptor plug" evidence="11">
    <location>
        <begin position="111"/>
        <end position="218"/>
    </location>
</feature>
<dbReference type="Gene3D" id="2.40.170.20">
    <property type="entry name" value="TonB-dependent receptor, beta-barrel domain"/>
    <property type="match status" value="1"/>
</dbReference>
<evidence type="ECO:0000256" key="4">
    <source>
        <dbReference type="ARBA" id="ARBA00022692"/>
    </source>
</evidence>
<keyword evidence="4 8" id="KW-0812">Transmembrane</keyword>
<comment type="subcellular location">
    <subcellularLocation>
        <location evidence="1 8">Cell outer membrane</location>
        <topology evidence="1 8">Multi-pass membrane protein</topology>
    </subcellularLocation>
</comment>
<keyword evidence="12" id="KW-0675">Receptor</keyword>
<keyword evidence="7 8" id="KW-0998">Cell outer membrane</keyword>
<sequence>MKNKLLLFFAITLCLHSYGQQLKGIVLNPLNEPLENVYIINQNSNLHTHTNEAGSFILEKTAVNNTLQISILGFGTKTLKVTEQDLKNGITIHLETKIFQLEELVLRKEINALQTLTNIDVQVNPVNNSQEILRKVPGLFIGQHAGGGKAEQIFLRGFDIDHGTDIALSVDGMPINMVSHAHGQGYSDLHFVIPETIQKIDFGKGPYYANQGDFNTAGYVNFDTKTAIDKSMISVGYGDFNSLRTVGMFNLLENSKNNDAYVAVEYIEFDGAYESPQNFNRLNLFAKYNTFLNGRDKLTLTASHFTSSWDASGQVPVRAVESGLINRFGSIDDTEGGNTSRSNLNAQLQKTLDNGSILEANTFYSKYDFELYSNFTFFLEDIVNGDQIKQFEDRSIYGMNAKIISTKEYGNVEAKFTKGMGLRYDLIFDNELSHTKNRSELLNNIQLGDVKQSNLYAFFNSEFEIGKFKIAPSIRLDYFKFLYNDALSTTYETLSKTKAIVNPKLNFLYAQNDNLQWFLKSGIGFHSNDARVVLQENADKVLPRAYGADLGNIWKPTKNLVVNTAAWYLFSEEEFVYVGDAGIVEPSGESERFGLDLGIRYQLTDHVYFDTDATVTHARSLEAEDGEDYIPLAPSFTMAGGISFSDLGKFSGGLRYRYLADRAANEDNSITAEGYVVSDFNINYKVNQDVTFGVALENIFDVEWNETQFATESRLQNETDAVEEIHFTPGTPFFAKATITYTF</sequence>
<dbReference type="InterPro" id="IPR012910">
    <property type="entry name" value="Plug_dom"/>
</dbReference>
<dbReference type="RefSeq" id="WP_208889464.1">
    <property type="nucleotide sequence ID" value="NZ_CP019336.1"/>
</dbReference>
<keyword evidence="2 8" id="KW-0813">Transport</keyword>
<dbReference type="Pfam" id="PF07715">
    <property type="entry name" value="Plug"/>
    <property type="match status" value="1"/>
</dbReference>
<keyword evidence="13" id="KW-1185">Reference proteome</keyword>
<dbReference type="PANTHER" id="PTHR30069:SF36">
    <property type="entry name" value="BLL6948 PROTEIN"/>
    <property type="match status" value="1"/>
</dbReference>
<protein>
    <submittedName>
        <fullName evidence="12">TonB-dependent receptor</fullName>
    </submittedName>
</protein>
<dbReference type="Proteomes" id="UP000232721">
    <property type="component" value="Chromosome"/>
</dbReference>
<evidence type="ECO:0000256" key="6">
    <source>
        <dbReference type="ARBA" id="ARBA00023136"/>
    </source>
</evidence>
<gene>
    <name evidence="12" type="ORF">BTO15_15515</name>
</gene>
<evidence type="ECO:0000313" key="13">
    <source>
        <dbReference type="Proteomes" id="UP000232721"/>
    </source>
</evidence>
<organism evidence="12 13">
    <name type="scientific">Polaribacter sejongensis</name>
    <dbReference type="NCBI Taxonomy" id="985043"/>
    <lineage>
        <taxon>Bacteria</taxon>
        <taxon>Pseudomonadati</taxon>
        <taxon>Bacteroidota</taxon>
        <taxon>Flavobacteriia</taxon>
        <taxon>Flavobacteriales</taxon>
        <taxon>Flavobacteriaceae</taxon>
    </lineage>
</organism>
<dbReference type="Pfam" id="PF13715">
    <property type="entry name" value="CarbopepD_reg_2"/>
    <property type="match status" value="1"/>
</dbReference>
<name>A0ABM6Q2F1_9FLAO</name>
<dbReference type="InterPro" id="IPR039426">
    <property type="entry name" value="TonB-dep_rcpt-like"/>
</dbReference>
<comment type="similarity">
    <text evidence="8 9">Belongs to the TonB-dependent receptor family.</text>
</comment>
<dbReference type="PANTHER" id="PTHR30069">
    <property type="entry name" value="TONB-DEPENDENT OUTER MEMBRANE RECEPTOR"/>
    <property type="match status" value="1"/>
</dbReference>
<dbReference type="EMBL" id="CP019336">
    <property type="protein sequence ID" value="AUC23421.1"/>
    <property type="molecule type" value="Genomic_DNA"/>
</dbReference>
<dbReference type="Gene3D" id="2.170.130.10">
    <property type="entry name" value="TonB-dependent receptor, plug domain"/>
    <property type="match status" value="1"/>
</dbReference>
<dbReference type="InterPro" id="IPR036942">
    <property type="entry name" value="Beta-barrel_TonB_sf"/>
</dbReference>
<dbReference type="Pfam" id="PF00593">
    <property type="entry name" value="TonB_dep_Rec_b-barrel"/>
    <property type="match status" value="1"/>
</dbReference>
<evidence type="ECO:0000313" key="12">
    <source>
        <dbReference type="EMBL" id="AUC23421.1"/>
    </source>
</evidence>
<dbReference type="InterPro" id="IPR008969">
    <property type="entry name" value="CarboxyPept-like_regulatory"/>
</dbReference>
<accession>A0ABM6Q2F1</accession>
<reference evidence="12 13" key="1">
    <citation type="submission" date="2017-02" db="EMBL/GenBank/DDBJ databases">
        <title>Trade-off between light-utilization and light-protection in marine flavobacteria.</title>
        <authorList>
            <person name="Kumagai Y."/>
            <person name="Yoshizawa S."/>
            <person name="Kogure K."/>
            <person name="Iwasaki W."/>
        </authorList>
    </citation>
    <scope>NUCLEOTIDE SEQUENCE [LARGE SCALE GENOMIC DNA]</scope>
    <source>
        <strain evidence="12 13">KCTC 23670</strain>
    </source>
</reference>
<proteinExistence type="inferred from homology"/>
<dbReference type="SUPFAM" id="SSF49464">
    <property type="entry name" value="Carboxypeptidase regulatory domain-like"/>
    <property type="match status" value="1"/>
</dbReference>
<feature type="domain" description="TonB-dependent receptor-like beta-barrel" evidence="10">
    <location>
        <begin position="296"/>
        <end position="699"/>
    </location>
</feature>
<evidence type="ECO:0000256" key="9">
    <source>
        <dbReference type="RuleBase" id="RU003357"/>
    </source>
</evidence>
<evidence type="ECO:0000256" key="3">
    <source>
        <dbReference type="ARBA" id="ARBA00022452"/>
    </source>
</evidence>